<feature type="non-terminal residue" evidence="2">
    <location>
        <position position="162"/>
    </location>
</feature>
<gene>
    <name evidence="2" type="ORF">V1478_016980</name>
</gene>
<feature type="region of interest" description="Disordered" evidence="1">
    <location>
        <begin position="136"/>
        <end position="162"/>
    </location>
</feature>
<sequence>MATSRQLAGPAASTTRIRRMACIPARRTTYDDVRRPIPQKCIFDRGGGGGEDGGGDGGGVDTRATNYISDSGFRVKEGEAETQTETEHVDEHEDEDEDATATTSTAEATAHWQQHSGRKSTISFLVLDTNKIGTRRTIDRANKGPAVGDEKPSSFTKSFHDC</sequence>
<organism evidence="2 3">
    <name type="scientific">Vespula squamosa</name>
    <name type="common">Southern yellow jacket</name>
    <name type="synonym">Wasp</name>
    <dbReference type="NCBI Taxonomy" id="30214"/>
    <lineage>
        <taxon>Eukaryota</taxon>
        <taxon>Metazoa</taxon>
        <taxon>Ecdysozoa</taxon>
        <taxon>Arthropoda</taxon>
        <taxon>Hexapoda</taxon>
        <taxon>Insecta</taxon>
        <taxon>Pterygota</taxon>
        <taxon>Neoptera</taxon>
        <taxon>Endopterygota</taxon>
        <taxon>Hymenoptera</taxon>
        <taxon>Apocrita</taxon>
        <taxon>Aculeata</taxon>
        <taxon>Vespoidea</taxon>
        <taxon>Vespidae</taxon>
        <taxon>Vespinae</taxon>
        <taxon>Vespula</taxon>
    </lineage>
</organism>
<dbReference type="EMBL" id="JAUDFV010000158">
    <property type="protein sequence ID" value="KAL2713282.1"/>
    <property type="molecule type" value="Genomic_DNA"/>
</dbReference>
<dbReference type="AlphaFoldDB" id="A0ABD1ZY24"/>
<evidence type="ECO:0000256" key="1">
    <source>
        <dbReference type="SAM" id="MobiDB-lite"/>
    </source>
</evidence>
<feature type="compositionally biased region" description="Gly residues" evidence="1">
    <location>
        <begin position="45"/>
        <end position="60"/>
    </location>
</feature>
<evidence type="ECO:0000313" key="2">
    <source>
        <dbReference type="EMBL" id="KAL2713282.1"/>
    </source>
</evidence>
<proteinExistence type="predicted"/>
<accession>A0ABD1ZY24</accession>
<feature type="compositionally biased region" description="Basic and acidic residues" evidence="1">
    <location>
        <begin position="73"/>
        <end position="91"/>
    </location>
</feature>
<comment type="caution">
    <text evidence="2">The sequence shown here is derived from an EMBL/GenBank/DDBJ whole genome shotgun (WGS) entry which is preliminary data.</text>
</comment>
<protein>
    <submittedName>
        <fullName evidence="2">Uncharacterized protein</fullName>
    </submittedName>
</protein>
<keyword evidence="3" id="KW-1185">Reference proteome</keyword>
<feature type="region of interest" description="Disordered" evidence="1">
    <location>
        <begin position="41"/>
        <end position="120"/>
    </location>
</feature>
<dbReference type="Proteomes" id="UP001607302">
    <property type="component" value="Unassembled WGS sequence"/>
</dbReference>
<feature type="compositionally biased region" description="Low complexity" evidence="1">
    <location>
        <begin position="100"/>
        <end position="111"/>
    </location>
</feature>
<name>A0ABD1ZY24_VESSQ</name>
<reference evidence="2 3" key="1">
    <citation type="journal article" date="2024" name="Ann. Entomol. Soc. Am.">
        <title>Genomic analyses of the southern and eastern yellowjacket wasps (Hymenoptera: Vespidae) reveal evolutionary signatures of social life.</title>
        <authorList>
            <person name="Catto M.A."/>
            <person name="Caine P.B."/>
            <person name="Orr S.E."/>
            <person name="Hunt B.G."/>
            <person name="Goodisman M.A.D."/>
        </authorList>
    </citation>
    <scope>NUCLEOTIDE SEQUENCE [LARGE SCALE GENOMIC DNA]</scope>
    <source>
        <strain evidence="2">233</strain>
        <tissue evidence="2">Head and thorax</tissue>
    </source>
</reference>
<evidence type="ECO:0000313" key="3">
    <source>
        <dbReference type="Proteomes" id="UP001607302"/>
    </source>
</evidence>